<dbReference type="GO" id="GO:0000049">
    <property type="term" value="F:tRNA binding"/>
    <property type="evidence" value="ECO:0007669"/>
    <property type="project" value="UniProtKB-UniRule"/>
</dbReference>
<evidence type="ECO:0000256" key="6">
    <source>
        <dbReference type="HAMAP-Rule" id="MF_00564"/>
    </source>
</evidence>
<comment type="catalytic activity">
    <reaction evidence="6">
        <text>tRNA(n+1) + phosphate = tRNA(n) + a ribonucleoside 5'-diphosphate</text>
        <dbReference type="Rhea" id="RHEA:10628"/>
        <dbReference type="Rhea" id="RHEA-COMP:17343"/>
        <dbReference type="Rhea" id="RHEA-COMP:17344"/>
        <dbReference type="ChEBI" id="CHEBI:43474"/>
        <dbReference type="ChEBI" id="CHEBI:57930"/>
        <dbReference type="ChEBI" id="CHEBI:173114"/>
        <dbReference type="EC" id="2.7.7.56"/>
    </reaction>
</comment>
<accession>A0A6M1RJZ4</accession>
<dbReference type="InterPro" id="IPR020568">
    <property type="entry name" value="Ribosomal_Su5_D2-typ_SF"/>
</dbReference>
<dbReference type="GO" id="GO:0000175">
    <property type="term" value="F:3'-5'-RNA exonuclease activity"/>
    <property type="evidence" value="ECO:0007669"/>
    <property type="project" value="UniProtKB-UniRule"/>
</dbReference>
<comment type="similarity">
    <text evidence="1 6">Belongs to the RNase PH family.</text>
</comment>
<dbReference type="InterPro" id="IPR001247">
    <property type="entry name" value="ExoRNase_PH_dom1"/>
</dbReference>
<keyword evidence="5" id="KW-0694">RNA-binding</keyword>
<dbReference type="Gene3D" id="3.30.230.70">
    <property type="entry name" value="GHMP Kinase, N-terminal domain"/>
    <property type="match status" value="1"/>
</dbReference>
<gene>
    <name evidence="6 10" type="primary">rph</name>
    <name evidence="10" type="ORF">G4L39_13420</name>
</gene>
<evidence type="ECO:0000313" key="10">
    <source>
        <dbReference type="EMBL" id="NGO40388.1"/>
    </source>
</evidence>
<keyword evidence="4 6" id="KW-0819">tRNA processing</keyword>
<organism evidence="10 11">
    <name type="scientific">Limisphaera ngatamarikiensis</name>
    <dbReference type="NCBI Taxonomy" id="1324935"/>
    <lineage>
        <taxon>Bacteria</taxon>
        <taxon>Pseudomonadati</taxon>
        <taxon>Verrucomicrobiota</taxon>
        <taxon>Verrucomicrobiia</taxon>
        <taxon>Limisphaerales</taxon>
        <taxon>Limisphaeraceae</taxon>
        <taxon>Limisphaera</taxon>
    </lineage>
</organism>
<keyword evidence="6 10" id="KW-0808">Transferase</keyword>
<feature type="domain" description="Exoribonuclease phosphorolytic" evidence="9">
    <location>
        <begin position="172"/>
        <end position="237"/>
    </location>
</feature>
<dbReference type="InterPro" id="IPR018336">
    <property type="entry name" value="RNase_PH_CS"/>
</dbReference>
<dbReference type="SUPFAM" id="SSF54211">
    <property type="entry name" value="Ribosomal protein S5 domain 2-like"/>
    <property type="match status" value="1"/>
</dbReference>
<dbReference type="Proteomes" id="UP000477311">
    <property type="component" value="Unassembled WGS sequence"/>
</dbReference>
<dbReference type="PROSITE" id="PS01277">
    <property type="entry name" value="RIBONUCLEASE_PH"/>
    <property type="match status" value="1"/>
</dbReference>
<dbReference type="NCBIfam" id="TIGR01966">
    <property type="entry name" value="RNasePH"/>
    <property type="match status" value="1"/>
</dbReference>
<dbReference type="Pfam" id="PF01138">
    <property type="entry name" value="RNase_PH"/>
    <property type="match status" value="1"/>
</dbReference>
<feature type="binding site" evidence="6">
    <location>
        <position position="100"/>
    </location>
    <ligand>
        <name>phosphate</name>
        <dbReference type="ChEBI" id="CHEBI:43474"/>
        <note>substrate</note>
    </ligand>
</feature>
<comment type="function">
    <text evidence="6">Phosphorolytic 3'-5' exoribonuclease that plays an important role in tRNA 3'-end maturation. Removes nucleotide residues following the 3'-CCA terminus of tRNAs; can also add nucleotides to the ends of RNA molecules by using nucleoside diphosphates as substrates, but this may not be physiologically important. Probably plays a role in initiation of 16S rRNA degradation (leading to ribosome degradation) during starvation.</text>
</comment>
<evidence type="ECO:0000256" key="1">
    <source>
        <dbReference type="ARBA" id="ARBA00006678"/>
    </source>
</evidence>
<dbReference type="RefSeq" id="WP_165108939.1">
    <property type="nucleotide sequence ID" value="NZ_JAAKYA010000089.1"/>
</dbReference>
<evidence type="ECO:0000313" key="11">
    <source>
        <dbReference type="Proteomes" id="UP000477311"/>
    </source>
</evidence>
<keyword evidence="3 6" id="KW-0820">tRNA-binding</keyword>
<keyword evidence="11" id="KW-1185">Reference proteome</keyword>
<feature type="binding site" evidence="6">
    <location>
        <begin position="138"/>
        <end position="140"/>
    </location>
    <ligand>
        <name>phosphate</name>
        <dbReference type="ChEBI" id="CHEBI:43474"/>
        <note>substrate</note>
    </ligand>
</feature>
<evidence type="ECO:0000256" key="5">
    <source>
        <dbReference type="ARBA" id="ARBA00022884"/>
    </source>
</evidence>
<dbReference type="EMBL" id="JAAKYA010000089">
    <property type="protein sequence ID" value="NGO40388.1"/>
    <property type="molecule type" value="Genomic_DNA"/>
</dbReference>
<keyword evidence="2 6" id="KW-0698">rRNA processing</keyword>
<dbReference type="GO" id="GO:0009022">
    <property type="term" value="F:tRNA nucleotidyltransferase activity"/>
    <property type="evidence" value="ECO:0007669"/>
    <property type="project" value="UniProtKB-UniRule"/>
</dbReference>
<proteinExistence type="inferred from homology"/>
<feature type="domain" description="Exoribonuclease phosphorolytic" evidence="8">
    <location>
        <begin position="22"/>
        <end position="154"/>
    </location>
</feature>
<comment type="caution">
    <text evidence="10">The sequence shown here is derived from an EMBL/GenBank/DDBJ whole genome shotgun (WGS) entry which is preliminary data.</text>
</comment>
<dbReference type="FunFam" id="3.30.230.70:FF:000003">
    <property type="entry name" value="Ribonuclease PH"/>
    <property type="match status" value="1"/>
</dbReference>
<dbReference type="InterPro" id="IPR015847">
    <property type="entry name" value="ExoRNase_PH_dom2"/>
</dbReference>
<name>A0A6M1RJZ4_9BACT</name>
<evidence type="ECO:0000256" key="4">
    <source>
        <dbReference type="ARBA" id="ARBA00022694"/>
    </source>
</evidence>
<dbReference type="InterPro" id="IPR027408">
    <property type="entry name" value="PNPase/RNase_PH_dom_sf"/>
</dbReference>
<dbReference type="GO" id="GO:0031125">
    <property type="term" value="P:rRNA 3'-end processing"/>
    <property type="evidence" value="ECO:0007669"/>
    <property type="project" value="UniProtKB-ARBA"/>
</dbReference>
<protein>
    <recommendedName>
        <fullName evidence="6">Ribonuclease PH</fullName>
        <shortName evidence="6">RNase PH</shortName>
        <ecNumber evidence="6">2.7.7.56</ecNumber>
    </recommendedName>
    <alternativeName>
        <fullName evidence="6">tRNA nucleotidyltransferase</fullName>
    </alternativeName>
</protein>
<dbReference type="GO" id="GO:0008033">
    <property type="term" value="P:tRNA processing"/>
    <property type="evidence" value="ECO:0007669"/>
    <property type="project" value="UniProtKB-UniRule"/>
</dbReference>
<dbReference type="HAMAP" id="MF_00564">
    <property type="entry name" value="RNase_PH"/>
    <property type="match status" value="1"/>
</dbReference>
<dbReference type="Pfam" id="PF03725">
    <property type="entry name" value="RNase_PH_C"/>
    <property type="match status" value="1"/>
</dbReference>
<reference evidence="10 11" key="1">
    <citation type="submission" date="2020-02" db="EMBL/GenBank/DDBJ databases">
        <title>Draft genome sequence of Limisphaera ngatamarikiensis NGM72.4T, a thermophilic Verrucomicrobia grouped in subdivision 3.</title>
        <authorList>
            <person name="Carere C.R."/>
            <person name="Steen J."/>
            <person name="Hugenholtz P."/>
            <person name="Stott M.B."/>
        </authorList>
    </citation>
    <scope>NUCLEOTIDE SEQUENCE [LARGE SCALE GENOMIC DNA]</scope>
    <source>
        <strain evidence="10 11">NGM72.4</strain>
    </source>
</reference>
<dbReference type="InterPro" id="IPR036345">
    <property type="entry name" value="ExoRNase_PH_dom2_sf"/>
</dbReference>
<evidence type="ECO:0000256" key="7">
    <source>
        <dbReference type="SAM" id="MobiDB-lite"/>
    </source>
</evidence>
<evidence type="ECO:0000256" key="2">
    <source>
        <dbReference type="ARBA" id="ARBA00022552"/>
    </source>
</evidence>
<dbReference type="AlphaFoldDB" id="A0A6M1RJZ4"/>
<dbReference type="GO" id="GO:0016075">
    <property type="term" value="P:rRNA catabolic process"/>
    <property type="evidence" value="ECO:0007669"/>
    <property type="project" value="UniProtKB-UniRule"/>
</dbReference>
<evidence type="ECO:0000256" key="3">
    <source>
        <dbReference type="ARBA" id="ARBA00022555"/>
    </source>
</evidence>
<keyword evidence="6 10" id="KW-0548">Nucleotidyltransferase</keyword>
<evidence type="ECO:0000259" key="9">
    <source>
        <dbReference type="Pfam" id="PF03725"/>
    </source>
</evidence>
<dbReference type="PANTHER" id="PTHR11953">
    <property type="entry name" value="EXOSOME COMPLEX COMPONENT"/>
    <property type="match status" value="1"/>
</dbReference>
<dbReference type="EC" id="2.7.7.56" evidence="6"/>
<sequence>MAEATPQQPGPVTRPDGRQPQQLRPVRFMNHIAPYALGSTLIEWGQTRVICAVTLDPTVPRWKKEQGLPGGWLTAEYSMLPYSTLQRKPREISKGRPEGRTQEIQRLIGRALRTAVDLEKLGERTLWVDCDVLQADGGTRTAAITGGYVALALAVQRLLQDGTLAESPLRPPVAAVSVGIVQGQVLLDLCYQEDVSACVDLNLVMNAQGEFIEIQGSGEEATFTESQLTEMLAAGRAGIRELIRAQEQALQQAGLLTAPAPSAPASATTAP</sequence>
<dbReference type="InterPro" id="IPR002381">
    <property type="entry name" value="RNase_PH_bac-type"/>
</dbReference>
<dbReference type="PANTHER" id="PTHR11953:SF0">
    <property type="entry name" value="EXOSOME COMPLEX COMPONENT RRP41"/>
    <property type="match status" value="1"/>
</dbReference>
<dbReference type="CDD" id="cd11362">
    <property type="entry name" value="RNase_PH_bact"/>
    <property type="match status" value="1"/>
</dbReference>
<dbReference type="InterPro" id="IPR050080">
    <property type="entry name" value="RNase_PH"/>
</dbReference>
<feature type="region of interest" description="Disordered" evidence="7">
    <location>
        <begin position="1"/>
        <end position="20"/>
    </location>
</feature>
<dbReference type="SUPFAM" id="SSF55666">
    <property type="entry name" value="Ribonuclease PH domain 2-like"/>
    <property type="match status" value="1"/>
</dbReference>
<evidence type="ECO:0000259" key="8">
    <source>
        <dbReference type="Pfam" id="PF01138"/>
    </source>
</evidence>
<comment type="subunit">
    <text evidence="6">Homohexameric ring arranged as a trimer of dimers.</text>
</comment>